<keyword evidence="4" id="KW-0560">Oxidoreductase</keyword>
<keyword evidence="2" id="KW-0285">Flavoprotein</keyword>
<accession>A0A6A6YRR4</accession>
<evidence type="ECO:0000256" key="1">
    <source>
        <dbReference type="ARBA" id="ARBA00001974"/>
    </source>
</evidence>
<evidence type="ECO:0000313" key="6">
    <source>
        <dbReference type="EMBL" id="KAF2810597.1"/>
    </source>
</evidence>
<dbReference type="Proteomes" id="UP000504636">
    <property type="component" value="Unplaced"/>
</dbReference>
<evidence type="ECO:0000256" key="3">
    <source>
        <dbReference type="ARBA" id="ARBA00022827"/>
    </source>
</evidence>
<dbReference type="Pfam" id="PF00890">
    <property type="entry name" value="FAD_binding_2"/>
    <property type="match status" value="1"/>
</dbReference>
<sequence>MSWDSEYDIVCVGSGVGGLSAALTGAQEGASVLVLDKFHLIGGVSALSSGQLWPGPTHLSKAEGIDDNDSDAQAYINHLSQGFADPDLRKSYLAQSRGAIQYFTDTIGLQLQVIKDLPDYYYPAVKGSAPQGRFLEIKPFPARRLLGDWAGKILTSPYGDGFSYVTANEFVSMQLKGGEHVGTCLQRHVEADERTSGAGLAAAQVYAALQRGVKIQPSTEVVDLVVDEGRITGVIARDSSSSSSSSTQRIRARRGVLLATGGYDLQPDMVRSFDSLINAGNMTIPTITGDHLTLAAKVGAVPYSAHPSALTAIFVGYQIPGELIYGKPTWRLLLPGAPHSIIVNSRGHRFANDSFYPDVSAKAGRYDGQEQGLVNWPAWLVFDQDFVEKYNLLPAYPGQPLPQGIAVSSDTLRGLAEVTGIDADGLASTAERFNGFCKTGVDEDFGRGSLPWGTILTGDYSLPHPSFAKIVKAPFYAIKLHRVTVGVPTAGLPINGDGSVISAAGHVVPGLYATGNSAAYRDWGAGYNSGVANMRGMLYGYKASLHMVRGAGP</sequence>
<name>A0A6A6YRR4_9PEZI</name>
<dbReference type="AlphaFoldDB" id="A0A6A6YRR4"/>
<dbReference type="PANTHER" id="PTHR43400:SF10">
    <property type="entry name" value="3-OXOSTEROID 1-DEHYDROGENASE"/>
    <property type="match status" value="1"/>
</dbReference>
<dbReference type="OrthoDB" id="7777654at2759"/>
<dbReference type="Gene3D" id="3.90.700.10">
    <property type="entry name" value="Succinate dehydrogenase/fumarate reductase flavoprotein, catalytic domain"/>
    <property type="match status" value="1"/>
</dbReference>
<dbReference type="SUPFAM" id="SSF51905">
    <property type="entry name" value="FAD/NAD(P)-binding domain"/>
    <property type="match status" value="1"/>
</dbReference>
<dbReference type="EMBL" id="MU003699">
    <property type="protein sequence ID" value="KAF2810597.1"/>
    <property type="molecule type" value="Genomic_DNA"/>
</dbReference>
<organism evidence="6">
    <name type="scientific">Mytilinidion resinicola</name>
    <dbReference type="NCBI Taxonomy" id="574789"/>
    <lineage>
        <taxon>Eukaryota</taxon>
        <taxon>Fungi</taxon>
        <taxon>Dikarya</taxon>
        <taxon>Ascomycota</taxon>
        <taxon>Pezizomycotina</taxon>
        <taxon>Dothideomycetes</taxon>
        <taxon>Pleosporomycetidae</taxon>
        <taxon>Mytilinidiales</taxon>
        <taxon>Mytilinidiaceae</taxon>
        <taxon>Mytilinidion</taxon>
    </lineage>
</organism>
<dbReference type="InterPro" id="IPR003953">
    <property type="entry name" value="FAD-dep_OxRdtase_2_FAD-bd"/>
</dbReference>
<dbReference type="PANTHER" id="PTHR43400">
    <property type="entry name" value="FUMARATE REDUCTASE"/>
    <property type="match status" value="1"/>
</dbReference>
<dbReference type="RefSeq" id="XP_033577561.1">
    <property type="nucleotide sequence ID" value="XM_033725396.1"/>
</dbReference>
<reference evidence="8" key="3">
    <citation type="submission" date="2025-04" db="UniProtKB">
        <authorList>
            <consortium name="RefSeq"/>
        </authorList>
    </citation>
    <scope>IDENTIFICATION</scope>
    <source>
        <strain evidence="8">CBS 304.34</strain>
    </source>
</reference>
<dbReference type="GO" id="GO:0016491">
    <property type="term" value="F:oxidoreductase activity"/>
    <property type="evidence" value="ECO:0007669"/>
    <property type="project" value="UniProtKB-KW"/>
</dbReference>
<keyword evidence="7" id="KW-1185">Reference proteome</keyword>
<evidence type="ECO:0000256" key="4">
    <source>
        <dbReference type="ARBA" id="ARBA00023002"/>
    </source>
</evidence>
<proteinExistence type="predicted"/>
<comment type="cofactor">
    <cofactor evidence="1">
        <name>FAD</name>
        <dbReference type="ChEBI" id="CHEBI:57692"/>
    </cofactor>
</comment>
<dbReference type="GeneID" id="54466289"/>
<dbReference type="Gene3D" id="3.50.50.60">
    <property type="entry name" value="FAD/NAD(P)-binding domain"/>
    <property type="match status" value="1"/>
</dbReference>
<evidence type="ECO:0000259" key="5">
    <source>
        <dbReference type="Pfam" id="PF00890"/>
    </source>
</evidence>
<evidence type="ECO:0000313" key="8">
    <source>
        <dbReference type="RefSeq" id="XP_033577561.1"/>
    </source>
</evidence>
<dbReference type="InterPro" id="IPR036188">
    <property type="entry name" value="FAD/NAD-bd_sf"/>
</dbReference>
<dbReference type="InterPro" id="IPR050315">
    <property type="entry name" value="FAD-oxidoreductase_2"/>
</dbReference>
<evidence type="ECO:0000256" key="2">
    <source>
        <dbReference type="ARBA" id="ARBA00022630"/>
    </source>
</evidence>
<dbReference type="GO" id="GO:0008202">
    <property type="term" value="P:steroid metabolic process"/>
    <property type="evidence" value="ECO:0007669"/>
    <property type="project" value="UniProtKB-ARBA"/>
</dbReference>
<gene>
    <name evidence="6 8" type="ORF">BDZ99DRAFT_519293</name>
</gene>
<reference evidence="6 8" key="1">
    <citation type="journal article" date="2020" name="Stud. Mycol.">
        <title>101 Dothideomycetes genomes: a test case for predicting lifestyles and emergence of pathogens.</title>
        <authorList>
            <person name="Haridas S."/>
            <person name="Albert R."/>
            <person name="Binder M."/>
            <person name="Bloem J."/>
            <person name="Labutti K."/>
            <person name="Salamov A."/>
            <person name="Andreopoulos B."/>
            <person name="Baker S."/>
            <person name="Barry K."/>
            <person name="Bills G."/>
            <person name="Bluhm B."/>
            <person name="Cannon C."/>
            <person name="Castanera R."/>
            <person name="Culley D."/>
            <person name="Daum C."/>
            <person name="Ezra D."/>
            <person name="Gonzalez J."/>
            <person name="Henrissat B."/>
            <person name="Kuo A."/>
            <person name="Liang C."/>
            <person name="Lipzen A."/>
            <person name="Lutzoni F."/>
            <person name="Magnuson J."/>
            <person name="Mondo S."/>
            <person name="Nolan M."/>
            <person name="Ohm R."/>
            <person name="Pangilinan J."/>
            <person name="Park H.-J."/>
            <person name="Ramirez L."/>
            <person name="Alfaro M."/>
            <person name="Sun H."/>
            <person name="Tritt A."/>
            <person name="Yoshinaga Y."/>
            <person name="Zwiers L.-H."/>
            <person name="Turgeon B."/>
            <person name="Goodwin S."/>
            <person name="Spatafora J."/>
            <person name="Crous P."/>
            <person name="Grigoriev I."/>
        </authorList>
    </citation>
    <scope>NUCLEOTIDE SEQUENCE</scope>
    <source>
        <strain evidence="6 8">CBS 304.34</strain>
    </source>
</reference>
<evidence type="ECO:0000313" key="7">
    <source>
        <dbReference type="Proteomes" id="UP000504636"/>
    </source>
</evidence>
<dbReference type="InterPro" id="IPR027477">
    <property type="entry name" value="Succ_DH/fumarate_Rdtase_cat_sf"/>
</dbReference>
<feature type="domain" description="FAD-dependent oxidoreductase 2 FAD-binding" evidence="5">
    <location>
        <begin position="8"/>
        <end position="519"/>
    </location>
</feature>
<keyword evidence="3" id="KW-0274">FAD</keyword>
<protein>
    <submittedName>
        <fullName evidence="6 8">Fumarate reductase/succinate dehydrogenase flavo protein-like protein</fullName>
    </submittedName>
</protein>
<dbReference type="SUPFAM" id="SSF56425">
    <property type="entry name" value="Succinate dehydrogenase/fumarate reductase flavoprotein, catalytic domain"/>
    <property type="match status" value="1"/>
</dbReference>
<reference evidence="8" key="2">
    <citation type="submission" date="2020-04" db="EMBL/GenBank/DDBJ databases">
        <authorList>
            <consortium name="NCBI Genome Project"/>
        </authorList>
    </citation>
    <scope>NUCLEOTIDE SEQUENCE</scope>
    <source>
        <strain evidence="8">CBS 304.34</strain>
    </source>
</reference>